<keyword evidence="4" id="KW-0560">Oxidoreductase</keyword>
<dbReference type="Proteomes" id="UP000197424">
    <property type="component" value="Chromosome"/>
</dbReference>
<dbReference type="InterPro" id="IPR009056">
    <property type="entry name" value="Cyt_c-like_dom"/>
</dbReference>
<feature type="region of interest" description="Disordered" evidence="7">
    <location>
        <begin position="74"/>
        <end position="97"/>
    </location>
</feature>
<keyword evidence="2 6" id="KW-0349">Heme</keyword>
<dbReference type="PROSITE" id="PS51007">
    <property type="entry name" value="CYTC"/>
    <property type="match status" value="1"/>
</dbReference>
<dbReference type="PANTHER" id="PTHR30600:SF7">
    <property type="entry name" value="CYTOCHROME C PEROXIDASE-RELATED"/>
    <property type="match status" value="1"/>
</dbReference>
<dbReference type="AlphaFoldDB" id="A0A248LLW4"/>
<evidence type="ECO:0000256" key="2">
    <source>
        <dbReference type="ARBA" id="ARBA00022617"/>
    </source>
</evidence>
<dbReference type="InterPro" id="IPR036909">
    <property type="entry name" value="Cyt_c-like_dom_sf"/>
</dbReference>
<keyword evidence="8" id="KW-1133">Transmembrane helix</keyword>
<dbReference type="EMBL" id="CP022115">
    <property type="protein sequence ID" value="ASJ25346.1"/>
    <property type="molecule type" value="Genomic_DNA"/>
</dbReference>
<dbReference type="GO" id="GO:0030313">
    <property type="term" value="C:cell envelope"/>
    <property type="evidence" value="ECO:0007669"/>
    <property type="project" value="UniProtKB-SubCell"/>
</dbReference>
<comment type="subcellular location">
    <subcellularLocation>
        <location evidence="1">Cell envelope</location>
    </subcellularLocation>
</comment>
<proteinExistence type="predicted"/>
<dbReference type="SUPFAM" id="SSF46626">
    <property type="entry name" value="Cytochrome c"/>
    <property type="match status" value="2"/>
</dbReference>
<dbReference type="GO" id="GO:0004130">
    <property type="term" value="F:cytochrome-c peroxidase activity"/>
    <property type="evidence" value="ECO:0007669"/>
    <property type="project" value="TreeGrafter"/>
</dbReference>
<dbReference type="PANTHER" id="PTHR30600">
    <property type="entry name" value="CYTOCHROME C PEROXIDASE-RELATED"/>
    <property type="match status" value="1"/>
</dbReference>
<evidence type="ECO:0000259" key="9">
    <source>
        <dbReference type="PROSITE" id="PS51007"/>
    </source>
</evidence>
<dbReference type="GO" id="GO:0046872">
    <property type="term" value="F:metal ion binding"/>
    <property type="evidence" value="ECO:0007669"/>
    <property type="project" value="UniProtKB-KW"/>
</dbReference>
<feature type="transmembrane region" description="Helical" evidence="8">
    <location>
        <begin position="120"/>
        <end position="141"/>
    </location>
</feature>
<evidence type="ECO:0000256" key="8">
    <source>
        <dbReference type="SAM" id="Phobius"/>
    </source>
</evidence>
<evidence type="ECO:0000313" key="11">
    <source>
        <dbReference type="Proteomes" id="UP000197424"/>
    </source>
</evidence>
<dbReference type="Gene3D" id="1.10.760.10">
    <property type="entry name" value="Cytochrome c-like domain"/>
    <property type="match status" value="2"/>
</dbReference>
<dbReference type="GO" id="GO:0009055">
    <property type="term" value="F:electron transfer activity"/>
    <property type="evidence" value="ECO:0007669"/>
    <property type="project" value="InterPro"/>
</dbReference>
<feature type="domain" description="Cytochrome c" evidence="9">
    <location>
        <begin position="327"/>
        <end position="445"/>
    </location>
</feature>
<accession>A0A248LLW4</accession>
<keyword evidence="8" id="KW-0472">Membrane</keyword>
<dbReference type="InterPro" id="IPR051395">
    <property type="entry name" value="Cytochrome_c_Peroxidase/MauG"/>
</dbReference>
<evidence type="ECO:0000256" key="3">
    <source>
        <dbReference type="ARBA" id="ARBA00022723"/>
    </source>
</evidence>
<dbReference type="Pfam" id="PF03150">
    <property type="entry name" value="CCP_MauG"/>
    <property type="match status" value="1"/>
</dbReference>
<evidence type="ECO:0000256" key="7">
    <source>
        <dbReference type="SAM" id="MobiDB-lite"/>
    </source>
</evidence>
<dbReference type="InterPro" id="IPR004852">
    <property type="entry name" value="Di-haem_cyt_c_peroxidsae"/>
</dbReference>
<name>A0A248LLW4_9NEIS</name>
<keyword evidence="8" id="KW-0812">Transmembrane</keyword>
<protein>
    <submittedName>
        <fullName evidence="10">Cytochrome B6</fullName>
    </submittedName>
</protein>
<dbReference type="GO" id="GO:0020037">
    <property type="term" value="F:heme binding"/>
    <property type="evidence" value="ECO:0007669"/>
    <property type="project" value="InterPro"/>
</dbReference>
<reference evidence="11" key="1">
    <citation type="submission" date="2017-06" db="EMBL/GenBank/DDBJ databases">
        <title>Whole genome sequence of Laribacter hongkongensis LHGZ1.</title>
        <authorList>
            <person name="Chen D."/>
            <person name="Wu H."/>
            <person name="Chen J."/>
        </authorList>
    </citation>
    <scope>NUCLEOTIDE SEQUENCE [LARGE SCALE GENOMIC DNA]</scope>
    <source>
        <strain evidence="11">LHGZ1</strain>
    </source>
</reference>
<keyword evidence="3 6" id="KW-0479">Metal-binding</keyword>
<organism evidence="10 11">
    <name type="scientific">Laribacter hongkongensis</name>
    <dbReference type="NCBI Taxonomy" id="168471"/>
    <lineage>
        <taxon>Bacteria</taxon>
        <taxon>Pseudomonadati</taxon>
        <taxon>Pseudomonadota</taxon>
        <taxon>Betaproteobacteria</taxon>
        <taxon>Neisseriales</taxon>
        <taxon>Aquaspirillaceae</taxon>
        <taxon>Laribacter</taxon>
    </lineage>
</organism>
<evidence type="ECO:0000256" key="4">
    <source>
        <dbReference type="ARBA" id="ARBA00023002"/>
    </source>
</evidence>
<keyword evidence="5 6" id="KW-0408">Iron</keyword>
<sequence>MKLRIKKIKSSEQHDTCRFLTICICNKKPWVRYRNNRQPPSRHAGYSPAGMARTKCCGPPSLLTAGNACRTRPDRHARTEVPPPATPHHASCKKRSITGCSRQQGQHDCNMRIVGKRRNIHVFLACLLVTGAVFLFFTVFLESPSALPEDPLATTPAWTRDALIPLHPAALPEANDKTRLGERLFFDKRLSGNNTIACASCHDPERGGTDRLAVSSGVDNRQGSINSPTVFNASLHFAQFWDGRADTLEAQAVGPIHNPVEMASGWPEIIDRLSADPAYRSAFAGLYPEGISATAILDAIASYERTLLTPNSRFDRFLDGDERILTPLELTGYRRFLDYGCASCHQGVALGGNMYQRFGVMQDYFAGRPVSPSDLGRYNVTGKEEDRHVFKVPSLRNIAVTAPYFHDASAGTLEEAVAVMGSYQLGRELGSEDIRSLSAFLRTMTGEWRGKRLQ</sequence>
<evidence type="ECO:0000256" key="1">
    <source>
        <dbReference type="ARBA" id="ARBA00004196"/>
    </source>
</evidence>
<gene>
    <name evidence="10" type="ORF">LHGZ1_2515</name>
</gene>
<evidence type="ECO:0000313" key="10">
    <source>
        <dbReference type="EMBL" id="ASJ25346.1"/>
    </source>
</evidence>
<evidence type="ECO:0000256" key="5">
    <source>
        <dbReference type="ARBA" id="ARBA00023004"/>
    </source>
</evidence>
<evidence type="ECO:0000256" key="6">
    <source>
        <dbReference type="PROSITE-ProRule" id="PRU00433"/>
    </source>
</evidence>